<comment type="caution">
    <text evidence="1">The sequence shown here is derived from an EMBL/GenBank/DDBJ whole genome shotgun (WGS) entry which is preliminary data.</text>
</comment>
<evidence type="ECO:0008006" key="3">
    <source>
        <dbReference type="Google" id="ProtNLM"/>
    </source>
</evidence>
<dbReference type="Proteomes" id="UP001597214">
    <property type="component" value="Unassembled WGS sequence"/>
</dbReference>
<reference evidence="2" key="1">
    <citation type="journal article" date="2019" name="Int. J. Syst. Evol. Microbiol.">
        <title>The Global Catalogue of Microorganisms (GCM) 10K type strain sequencing project: providing services to taxonomists for standard genome sequencing and annotation.</title>
        <authorList>
            <consortium name="The Broad Institute Genomics Platform"/>
            <consortium name="The Broad Institute Genome Sequencing Center for Infectious Disease"/>
            <person name="Wu L."/>
            <person name="Ma J."/>
        </authorList>
    </citation>
    <scope>NUCLEOTIDE SEQUENCE [LARGE SCALE GENOMIC DNA]</scope>
    <source>
        <strain evidence="2">CCUG 49339</strain>
    </source>
</reference>
<dbReference type="SUPFAM" id="SSF82171">
    <property type="entry name" value="DPP6 N-terminal domain-like"/>
    <property type="match status" value="1"/>
</dbReference>
<evidence type="ECO:0000313" key="1">
    <source>
        <dbReference type="EMBL" id="MFD1737528.1"/>
    </source>
</evidence>
<sequence>MLKMNQVLKIKTSYEIRLSNNLSLLAHIMNSKVVVYNFQTKSKMYELNQLKNPSKLLFSEDNKYLIIKNTKGDIWVYETNNFMVIKKFKSNKDYKLSEGSVSLAQGNKILGLIHTPDSTSVALLDFCSDNIITILKVDKNNTIDIEFNQYVESDNIHLSTLSYYLDDGGPRYFKLLKLKEPIGKKDIEHIETNDIKNWNSVKFNYKHGIYILIKDNSKIMKVKQDFNEIIKFINLKDMHGDIGYFCSFDLTTDGTHAVLAYSQVIFIVDIVKMEITSYEKVPYTCFASFSNCNRYLLIGTHTCGFVLETNF</sequence>
<dbReference type="EMBL" id="JBHUEM010000020">
    <property type="protein sequence ID" value="MFD1737528.1"/>
    <property type="molecule type" value="Genomic_DNA"/>
</dbReference>
<keyword evidence="2" id="KW-1185">Reference proteome</keyword>
<dbReference type="RefSeq" id="WP_377928731.1">
    <property type="nucleotide sequence ID" value="NZ_JBHUEM010000020.1"/>
</dbReference>
<proteinExistence type="predicted"/>
<protein>
    <recommendedName>
        <fullName evidence="3">WD40 repeat domain-containing protein</fullName>
    </recommendedName>
</protein>
<accession>A0ABW4LS84</accession>
<gene>
    <name evidence="1" type="ORF">ACFSCX_13290</name>
</gene>
<organism evidence="1 2">
    <name type="scientific">Bacillus salitolerans</name>
    <dbReference type="NCBI Taxonomy" id="1437434"/>
    <lineage>
        <taxon>Bacteria</taxon>
        <taxon>Bacillati</taxon>
        <taxon>Bacillota</taxon>
        <taxon>Bacilli</taxon>
        <taxon>Bacillales</taxon>
        <taxon>Bacillaceae</taxon>
        <taxon>Bacillus</taxon>
    </lineage>
</organism>
<evidence type="ECO:0000313" key="2">
    <source>
        <dbReference type="Proteomes" id="UP001597214"/>
    </source>
</evidence>
<name>A0ABW4LS84_9BACI</name>